<dbReference type="EMBL" id="JAATJH010000003">
    <property type="protein sequence ID" value="NJC26622.1"/>
    <property type="molecule type" value="Genomic_DNA"/>
</dbReference>
<dbReference type="PANTHER" id="PTHR11706">
    <property type="entry name" value="SOLUTE CARRIER PROTEIN FAMILY 11 MEMBER"/>
    <property type="match status" value="1"/>
</dbReference>
<keyword evidence="3 7" id="KW-0812">Transmembrane</keyword>
<evidence type="ECO:0000313" key="8">
    <source>
        <dbReference type="EMBL" id="NJC26622.1"/>
    </source>
</evidence>
<feature type="transmembrane region" description="Helical" evidence="7">
    <location>
        <begin position="272"/>
        <end position="295"/>
    </location>
</feature>
<comment type="subcellular location">
    <subcellularLocation>
        <location evidence="1">Membrane</location>
        <topology evidence="1">Multi-pass membrane protein</topology>
    </subcellularLocation>
</comment>
<organism evidence="8 9">
    <name type="scientific">Neolewinella antarctica</name>
    <dbReference type="NCBI Taxonomy" id="442734"/>
    <lineage>
        <taxon>Bacteria</taxon>
        <taxon>Pseudomonadati</taxon>
        <taxon>Bacteroidota</taxon>
        <taxon>Saprospiria</taxon>
        <taxon>Saprospirales</taxon>
        <taxon>Lewinellaceae</taxon>
        <taxon>Neolewinella</taxon>
    </lineage>
</organism>
<evidence type="ECO:0000313" key="9">
    <source>
        <dbReference type="Proteomes" id="UP000770785"/>
    </source>
</evidence>
<sequence>MPNLGKYFGPSTLVAAAFIGPGTLTTCTLVGVQTGYSLLWVMLLGILATVALQEMAARLGLVTGSGLGEALNRQFPTGLARYLIFFLAIGAILVGNAAYEAGNIAGGVLGLDVLIGGSAWWPVVVGLACVGLIYFGNYKWVERVLITLVLVMSTCFLITVVLIQPDLSAVLSGFIPGGITTDNLLLVTAVIGTTVVPYNLFLHASTVSKKYARDASLRDLRIENAVSICLGGMVSLLIIITAAGAGGSGLEVRSAVDMAVQLEPLFGSAAKYLMGVGLLAAGISSALTAPLAAAYAARGLFNWPADDRDWRFRTTWLVVILIGIAVAVTDVERVAIIKFAQVTNALLLPLVAGYLLWVCNSRALLGGRVNSGWANLVGGLVILVALILSVRSLVLVFG</sequence>
<feature type="transmembrane region" description="Helical" evidence="7">
    <location>
        <begin position="38"/>
        <end position="61"/>
    </location>
</feature>
<evidence type="ECO:0000256" key="5">
    <source>
        <dbReference type="ARBA" id="ARBA00022989"/>
    </source>
</evidence>
<evidence type="ECO:0000256" key="6">
    <source>
        <dbReference type="ARBA" id="ARBA00023136"/>
    </source>
</evidence>
<feature type="transmembrane region" description="Helical" evidence="7">
    <location>
        <begin position="372"/>
        <end position="397"/>
    </location>
</feature>
<feature type="transmembrane region" description="Helical" evidence="7">
    <location>
        <begin position="82"/>
        <end position="99"/>
    </location>
</feature>
<keyword evidence="6 7" id="KW-0472">Membrane</keyword>
<feature type="transmembrane region" description="Helical" evidence="7">
    <location>
        <begin position="225"/>
        <end position="245"/>
    </location>
</feature>
<dbReference type="InterPro" id="IPR001046">
    <property type="entry name" value="NRAMP_fam"/>
</dbReference>
<comment type="caution">
    <text evidence="8">The sequence shown here is derived from an EMBL/GenBank/DDBJ whole genome shotgun (WGS) entry which is preliminary data.</text>
</comment>
<gene>
    <name evidence="8" type="ORF">GGR27_002132</name>
</gene>
<dbReference type="PANTHER" id="PTHR11706:SF33">
    <property type="entry name" value="NATURAL RESISTANCE-ASSOCIATED MACROPHAGE PROTEIN 2"/>
    <property type="match status" value="1"/>
</dbReference>
<evidence type="ECO:0000256" key="2">
    <source>
        <dbReference type="ARBA" id="ARBA00022448"/>
    </source>
</evidence>
<feature type="transmembrane region" description="Helical" evidence="7">
    <location>
        <begin position="119"/>
        <end position="137"/>
    </location>
</feature>
<evidence type="ECO:0000256" key="4">
    <source>
        <dbReference type="ARBA" id="ARBA00022847"/>
    </source>
</evidence>
<name>A0ABX0XBP8_9BACT</name>
<feature type="transmembrane region" description="Helical" evidence="7">
    <location>
        <begin position="316"/>
        <end position="336"/>
    </location>
</feature>
<dbReference type="NCBIfam" id="NF037982">
    <property type="entry name" value="Nramp_1"/>
    <property type="match status" value="1"/>
</dbReference>
<proteinExistence type="predicted"/>
<accession>A0ABX0XBP8</accession>
<keyword evidence="9" id="KW-1185">Reference proteome</keyword>
<evidence type="ECO:0000256" key="7">
    <source>
        <dbReference type="SAM" id="Phobius"/>
    </source>
</evidence>
<evidence type="ECO:0000256" key="1">
    <source>
        <dbReference type="ARBA" id="ARBA00004141"/>
    </source>
</evidence>
<protein>
    <submittedName>
        <fullName evidence="8">NRAMP (Natural resistance-associated macrophage protein)-like metal ion transporter</fullName>
    </submittedName>
</protein>
<dbReference type="Proteomes" id="UP000770785">
    <property type="component" value="Unassembled WGS sequence"/>
</dbReference>
<feature type="transmembrane region" description="Helical" evidence="7">
    <location>
        <begin position="12"/>
        <end position="32"/>
    </location>
</feature>
<evidence type="ECO:0000256" key="3">
    <source>
        <dbReference type="ARBA" id="ARBA00022692"/>
    </source>
</evidence>
<keyword evidence="4" id="KW-0769">Symport</keyword>
<keyword evidence="5 7" id="KW-1133">Transmembrane helix</keyword>
<reference evidence="8 9" key="1">
    <citation type="submission" date="2020-03" db="EMBL/GenBank/DDBJ databases">
        <title>Genomic Encyclopedia of Type Strains, Phase IV (KMG-IV): sequencing the most valuable type-strain genomes for metagenomic binning, comparative biology and taxonomic classification.</title>
        <authorList>
            <person name="Goeker M."/>
        </authorList>
    </citation>
    <scope>NUCLEOTIDE SEQUENCE [LARGE SCALE GENOMIC DNA]</scope>
    <source>
        <strain evidence="8 9">DSM 105096</strain>
    </source>
</reference>
<dbReference type="RefSeq" id="WP_168037389.1">
    <property type="nucleotide sequence ID" value="NZ_JAATJH010000003.1"/>
</dbReference>
<dbReference type="PRINTS" id="PR00447">
    <property type="entry name" value="NATRESASSCMP"/>
</dbReference>
<feature type="transmembrane region" description="Helical" evidence="7">
    <location>
        <begin position="342"/>
        <end position="360"/>
    </location>
</feature>
<feature type="transmembrane region" description="Helical" evidence="7">
    <location>
        <begin position="184"/>
        <end position="204"/>
    </location>
</feature>
<dbReference type="Pfam" id="PF01566">
    <property type="entry name" value="Nramp"/>
    <property type="match status" value="1"/>
</dbReference>
<feature type="transmembrane region" description="Helical" evidence="7">
    <location>
        <begin position="144"/>
        <end position="164"/>
    </location>
</feature>
<keyword evidence="2" id="KW-0813">Transport</keyword>